<comment type="caution">
    <text evidence="2">The sequence shown here is derived from an EMBL/GenBank/DDBJ whole genome shotgun (WGS) entry which is preliminary data.</text>
</comment>
<name>A0A8J5MYN1_HOMAM</name>
<feature type="region of interest" description="Disordered" evidence="1">
    <location>
        <begin position="100"/>
        <end position="131"/>
    </location>
</feature>
<protein>
    <submittedName>
        <fullName evidence="2">Uncharacterized protein</fullName>
    </submittedName>
</protein>
<feature type="non-terminal residue" evidence="2">
    <location>
        <position position="1"/>
    </location>
</feature>
<feature type="non-terminal residue" evidence="2">
    <location>
        <position position="131"/>
    </location>
</feature>
<evidence type="ECO:0000313" key="2">
    <source>
        <dbReference type="EMBL" id="KAG7168187.1"/>
    </source>
</evidence>
<accession>A0A8J5MYN1</accession>
<gene>
    <name evidence="2" type="ORF">Hamer_G016820</name>
</gene>
<dbReference type="EMBL" id="JAHLQT010020459">
    <property type="protein sequence ID" value="KAG7168187.1"/>
    <property type="molecule type" value="Genomic_DNA"/>
</dbReference>
<dbReference type="Proteomes" id="UP000747542">
    <property type="component" value="Unassembled WGS sequence"/>
</dbReference>
<proteinExistence type="predicted"/>
<dbReference type="AlphaFoldDB" id="A0A8J5MYN1"/>
<reference evidence="2" key="1">
    <citation type="journal article" date="2021" name="Sci. Adv.">
        <title>The American lobster genome reveals insights on longevity, neural, and immune adaptations.</title>
        <authorList>
            <person name="Polinski J.M."/>
            <person name="Zimin A.V."/>
            <person name="Clark K.F."/>
            <person name="Kohn A.B."/>
            <person name="Sadowski N."/>
            <person name="Timp W."/>
            <person name="Ptitsyn A."/>
            <person name="Khanna P."/>
            <person name="Romanova D.Y."/>
            <person name="Williams P."/>
            <person name="Greenwood S.J."/>
            <person name="Moroz L.L."/>
            <person name="Walt D.R."/>
            <person name="Bodnar A.G."/>
        </authorList>
    </citation>
    <scope>NUCLEOTIDE SEQUENCE</scope>
    <source>
        <strain evidence="2">GMGI-L3</strain>
    </source>
</reference>
<evidence type="ECO:0000256" key="1">
    <source>
        <dbReference type="SAM" id="MobiDB-lite"/>
    </source>
</evidence>
<keyword evidence="3" id="KW-1185">Reference proteome</keyword>
<evidence type="ECO:0000313" key="3">
    <source>
        <dbReference type="Proteomes" id="UP000747542"/>
    </source>
</evidence>
<sequence>PTPPPPHSQLFPNIACSGSGNGAVFVIVFRPQVGLVGVRGVLACHSAKLGQLGSGSRNHVGAGVGQKYNYEPPQQPGYNYLPPALPANLYEVPAVPSGLYETPIAPPPPPPPSGLYQLPQAEASDPKPVTR</sequence>
<organism evidence="2 3">
    <name type="scientific">Homarus americanus</name>
    <name type="common">American lobster</name>
    <dbReference type="NCBI Taxonomy" id="6706"/>
    <lineage>
        <taxon>Eukaryota</taxon>
        <taxon>Metazoa</taxon>
        <taxon>Ecdysozoa</taxon>
        <taxon>Arthropoda</taxon>
        <taxon>Crustacea</taxon>
        <taxon>Multicrustacea</taxon>
        <taxon>Malacostraca</taxon>
        <taxon>Eumalacostraca</taxon>
        <taxon>Eucarida</taxon>
        <taxon>Decapoda</taxon>
        <taxon>Pleocyemata</taxon>
        <taxon>Astacidea</taxon>
        <taxon>Nephropoidea</taxon>
        <taxon>Nephropidae</taxon>
        <taxon>Homarus</taxon>
    </lineage>
</organism>
<feature type="compositionally biased region" description="Pro residues" evidence="1">
    <location>
        <begin position="104"/>
        <end position="113"/>
    </location>
</feature>